<dbReference type="OMA" id="CHITINW"/>
<dbReference type="HOGENOM" id="CLU_039326_2_0_1"/>
<dbReference type="PANTHER" id="PTHR18952:SF265">
    <property type="entry name" value="CARBONIC ANHYDRASE"/>
    <property type="match status" value="1"/>
</dbReference>
<dbReference type="GO" id="GO:0008270">
    <property type="term" value="F:zinc ion binding"/>
    <property type="evidence" value="ECO:0007669"/>
    <property type="project" value="InterPro"/>
</dbReference>
<dbReference type="InParanoid" id="T1G9D7"/>
<reference evidence="10" key="1">
    <citation type="submission" date="2012-12" db="EMBL/GenBank/DDBJ databases">
        <authorList>
            <person name="Hellsten U."/>
            <person name="Grimwood J."/>
            <person name="Chapman J.A."/>
            <person name="Shapiro H."/>
            <person name="Aerts A."/>
            <person name="Otillar R.P."/>
            <person name="Terry A.Y."/>
            <person name="Boore J.L."/>
            <person name="Simakov O."/>
            <person name="Marletaz F."/>
            <person name="Cho S.-J."/>
            <person name="Edsinger-Gonzales E."/>
            <person name="Havlak P."/>
            <person name="Kuo D.-H."/>
            <person name="Larsson T."/>
            <person name="Lv J."/>
            <person name="Arendt D."/>
            <person name="Savage R."/>
            <person name="Osoegawa K."/>
            <person name="de Jong P."/>
            <person name="Lindberg D.R."/>
            <person name="Seaver E.C."/>
            <person name="Weisblat D.A."/>
            <person name="Putnam N.H."/>
            <person name="Grigoriev I.V."/>
            <person name="Rokhsar D.S."/>
        </authorList>
    </citation>
    <scope>NUCLEOTIDE SEQUENCE</scope>
</reference>
<dbReference type="InterPro" id="IPR001148">
    <property type="entry name" value="CA_dom"/>
</dbReference>
<evidence type="ECO:0000256" key="2">
    <source>
        <dbReference type="ARBA" id="ARBA00012925"/>
    </source>
</evidence>
<dbReference type="OrthoDB" id="429145at2759"/>
<comment type="catalytic activity">
    <reaction evidence="6">
        <text>hydrogencarbonate + H(+) = CO2 + H2O</text>
        <dbReference type="Rhea" id="RHEA:10748"/>
        <dbReference type="ChEBI" id="CHEBI:15377"/>
        <dbReference type="ChEBI" id="CHEBI:15378"/>
        <dbReference type="ChEBI" id="CHEBI:16526"/>
        <dbReference type="ChEBI" id="CHEBI:17544"/>
        <dbReference type="EC" id="4.2.1.1"/>
    </reaction>
</comment>
<proteinExistence type="inferred from homology"/>
<dbReference type="RefSeq" id="XP_009010093.1">
    <property type="nucleotide sequence ID" value="XM_009011845.1"/>
</dbReference>
<dbReference type="Proteomes" id="UP000015101">
    <property type="component" value="Unassembled WGS sequence"/>
</dbReference>
<dbReference type="STRING" id="6412.T1G9D7"/>
<dbReference type="EMBL" id="AMQM01002480">
    <property type="status" value="NOT_ANNOTATED_CDS"/>
    <property type="molecule type" value="Genomic_DNA"/>
</dbReference>
<dbReference type="Gene3D" id="3.10.200.10">
    <property type="entry name" value="Alpha carbonic anhydrase"/>
    <property type="match status" value="1"/>
</dbReference>
<name>T1G9D7_HELRO</name>
<evidence type="ECO:0000256" key="3">
    <source>
        <dbReference type="ARBA" id="ARBA00022723"/>
    </source>
</evidence>
<dbReference type="SMART" id="SM01057">
    <property type="entry name" value="Carb_anhydrase"/>
    <property type="match status" value="1"/>
</dbReference>
<keyword evidence="5" id="KW-0456">Lyase</keyword>
<dbReference type="SUPFAM" id="SSF51069">
    <property type="entry name" value="Carbonic anhydrase"/>
    <property type="match status" value="1"/>
</dbReference>
<gene>
    <name evidence="9" type="primary">20217684</name>
    <name evidence="8" type="ORF">HELRODRAFT_96778</name>
</gene>
<dbReference type="KEGG" id="hro:HELRODRAFT_96778"/>
<evidence type="ECO:0000256" key="6">
    <source>
        <dbReference type="ARBA" id="ARBA00048348"/>
    </source>
</evidence>
<dbReference type="GO" id="GO:0004089">
    <property type="term" value="F:carbonate dehydratase activity"/>
    <property type="evidence" value="ECO:0000318"/>
    <property type="project" value="GO_Central"/>
</dbReference>
<reference evidence="8 10" key="2">
    <citation type="journal article" date="2013" name="Nature">
        <title>Insights into bilaterian evolution from three spiralian genomes.</title>
        <authorList>
            <person name="Simakov O."/>
            <person name="Marletaz F."/>
            <person name="Cho S.J."/>
            <person name="Edsinger-Gonzales E."/>
            <person name="Havlak P."/>
            <person name="Hellsten U."/>
            <person name="Kuo D.H."/>
            <person name="Larsson T."/>
            <person name="Lv J."/>
            <person name="Arendt D."/>
            <person name="Savage R."/>
            <person name="Osoegawa K."/>
            <person name="de Jong P."/>
            <person name="Grimwood J."/>
            <person name="Chapman J.A."/>
            <person name="Shapiro H."/>
            <person name="Aerts A."/>
            <person name="Otillar R.P."/>
            <person name="Terry A.Y."/>
            <person name="Boore J.L."/>
            <person name="Grigoriev I.V."/>
            <person name="Lindberg D.R."/>
            <person name="Seaver E.C."/>
            <person name="Weisblat D.A."/>
            <person name="Putnam N.H."/>
            <person name="Rokhsar D.S."/>
        </authorList>
    </citation>
    <scope>NUCLEOTIDE SEQUENCE</scope>
</reference>
<evidence type="ECO:0000256" key="4">
    <source>
        <dbReference type="ARBA" id="ARBA00022833"/>
    </source>
</evidence>
<evidence type="ECO:0000259" key="7">
    <source>
        <dbReference type="PROSITE" id="PS51144"/>
    </source>
</evidence>
<evidence type="ECO:0000313" key="8">
    <source>
        <dbReference type="EMBL" id="ESO11605.1"/>
    </source>
</evidence>
<dbReference type="CTD" id="20217684"/>
<dbReference type="eggNOG" id="KOG0382">
    <property type="taxonomic scope" value="Eukaryota"/>
</dbReference>
<organism evidence="9 10">
    <name type="scientific">Helobdella robusta</name>
    <name type="common">Californian leech</name>
    <dbReference type="NCBI Taxonomy" id="6412"/>
    <lineage>
        <taxon>Eukaryota</taxon>
        <taxon>Metazoa</taxon>
        <taxon>Spiralia</taxon>
        <taxon>Lophotrochozoa</taxon>
        <taxon>Annelida</taxon>
        <taxon>Clitellata</taxon>
        <taxon>Hirudinea</taxon>
        <taxon>Rhynchobdellida</taxon>
        <taxon>Glossiphoniidae</taxon>
        <taxon>Helobdella</taxon>
    </lineage>
</organism>
<evidence type="ECO:0000313" key="10">
    <source>
        <dbReference type="Proteomes" id="UP000015101"/>
    </source>
</evidence>
<dbReference type="PANTHER" id="PTHR18952">
    <property type="entry name" value="CARBONIC ANHYDRASE"/>
    <property type="match status" value="1"/>
</dbReference>
<dbReference type="GeneID" id="20217684"/>
<feature type="domain" description="Alpha-carbonic anhydrase" evidence="7">
    <location>
        <begin position="1"/>
        <end position="256"/>
    </location>
</feature>
<evidence type="ECO:0000256" key="1">
    <source>
        <dbReference type="ARBA" id="ARBA00010718"/>
    </source>
</evidence>
<dbReference type="EC" id="4.2.1.1" evidence="2"/>
<dbReference type="EMBL" id="KB095812">
    <property type="protein sequence ID" value="ESO11605.1"/>
    <property type="molecule type" value="Genomic_DNA"/>
</dbReference>
<dbReference type="EnsemblMetazoa" id="HelroT96778">
    <property type="protein sequence ID" value="HelroP96778"/>
    <property type="gene ID" value="HelroG96778"/>
</dbReference>
<keyword evidence="3" id="KW-0479">Metal-binding</keyword>
<reference evidence="9" key="3">
    <citation type="submission" date="2015-06" db="UniProtKB">
        <authorList>
            <consortium name="EnsemblMetazoa"/>
        </authorList>
    </citation>
    <scope>IDENTIFICATION</scope>
</reference>
<accession>T1G9D7</accession>
<keyword evidence="4" id="KW-0862">Zinc</keyword>
<dbReference type="InterPro" id="IPR023561">
    <property type="entry name" value="Carbonic_anhydrase_a-class"/>
</dbReference>
<evidence type="ECO:0000256" key="5">
    <source>
        <dbReference type="ARBA" id="ARBA00023239"/>
    </source>
</evidence>
<dbReference type="Pfam" id="PF00194">
    <property type="entry name" value="Carb_anhydrase"/>
    <property type="match status" value="1"/>
</dbReference>
<evidence type="ECO:0000313" key="9">
    <source>
        <dbReference type="EnsemblMetazoa" id="HelroP96778"/>
    </source>
</evidence>
<dbReference type="GO" id="GO:0005886">
    <property type="term" value="C:plasma membrane"/>
    <property type="evidence" value="ECO:0000318"/>
    <property type="project" value="GO_Central"/>
</dbReference>
<dbReference type="CDD" id="cd00326">
    <property type="entry name" value="alpha_CA"/>
    <property type="match status" value="1"/>
</dbReference>
<dbReference type="PROSITE" id="PS51144">
    <property type="entry name" value="ALPHA_CA_2"/>
    <property type="match status" value="1"/>
</dbReference>
<dbReference type="InterPro" id="IPR036398">
    <property type="entry name" value="CA_dom_sf"/>
</dbReference>
<protein>
    <recommendedName>
        <fullName evidence="2">carbonic anhydrase</fullName>
        <ecNumber evidence="2">4.2.1.1</ecNumber>
    </recommendedName>
</protein>
<dbReference type="AlphaFoldDB" id="T1G9D7"/>
<keyword evidence="10" id="KW-1185">Reference proteome</keyword>
<comment type="similarity">
    <text evidence="1">Belongs to the alpha-carbonic anhydrase family.</text>
</comment>
<sequence length="313" mass="35319">MELGPSHWPEISMVCNGTRQSPINISKSTTNNSLDDFVFHNYNATPLVTTVTYNGHTGQFQVTVPSDTLMIHGGGLNDIYNLAQFHFHWGSNDSYGSEHLDHGKAYPGEIHFVHWHSGKYSNLNESFKHDDGVAVLGVFIDVVQDANDPRISKDLAKLTDYFVNIKFPGNQTNCAPFTLASLLPKNLTYYRYLGSLTTPDCSEIVTWTVYQSPIYITSDQMAKFRHFHRMEHLDEDLDHTNRPVQPLYNREVYNSPTSFSSSSSSSSFFSSPSPLSAFVFFRAGIQGQCVKMMMALVFTSISFHSFFQCEINC</sequence>